<sequence length="76" mass="9577">MKYMTLKFWWLSIRHWRKNKIKIYLLQQLIMHLSFKFYTDFCIAYVESALINWTIYINKIKSIIEEKMNFQDFNMI</sequence>
<evidence type="ECO:0000313" key="1">
    <source>
        <dbReference type="EMBL" id="CAG9326138.1"/>
    </source>
</evidence>
<accession>A0AAU9JKA1</accession>
<keyword evidence="2" id="KW-1185">Reference proteome</keyword>
<evidence type="ECO:0000313" key="2">
    <source>
        <dbReference type="Proteomes" id="UP001162131"/>
    </source>
</evidence>
<protein>
    <submittedName>
        <fullName evidence="1">Uncharacterized protein</fullName>
    </submittedName>
</protein>
<name>A0AAU9JKA1_9CILI</name>
<reference evidence="1" key="1">
    <citation type="submission" date="2021-09" db="EMBL/GenBank/DDBJ databases">
        <authorList>
            <consortium name="AG Swart"/>
            <person name="Singh M."/>
            <person name="Singh A."/>
            <person name="Seah K."/>
            <person name="Emmerich C."/>
        </authorList>
    </citation>
    <scope>NUCLEOTIDE SEQUENCE</scope>
    <source>
        <strain evidence="1">ATCC30299</strain>
    </source>
</reference>
<proteinExistence type="predicted"/>
<dbReference type="Proteomes" id="UP001162131">
    <property type="component" value="Unassembled WGS sequence"/>
</dbReference>
<gene>
    <name evidence="1" type="ORF">BSTOLATCC_MIC40572</name>
</gene>
<comment type="caution">
    <text evidence="1">The sequence shown here is derived from an EMBL/GenBank/DDBJ whole genome shotgun (WGS) entry which is preliminary data.</text>
</comment>
<organism evidence="1 2">
    <name type="scientific">Blepharisma stoltei</name>
    <dbReference type="NCBI Taxonomy" id="1481888"/>
    <lineage>
        <taxon>Eukaryota</taxon>
        <taxon>Sar</taxon>
        <taxon>Alveolata</taxon>
        <taxon>Ciliophora</taxon>
        <taxon>Postciliodesmatophora</taxon>
        <taxon>Heterotrichea</taxon>
        <taxon>Heterotrichida</taxon>
        <taxon>Blepharismidae</taxon>
        <taxon>Blepharisma</taxon>
    </lineage>
</organism>
<dbReference type="EMBL" id="CAJZBQ010000040">
    <property type="protein sequence ID" value="CAG9326138.1"/>
    <property type="molecule type" value="Genomic_DNA"/>
</dbReference>
<dbReference type="AlphaFoldDB" id="A0AAU9JKA1"/>